<dbReference type="EMBL" id="LR797183">
    <property type="protein sequence ID" value="CAB4192527.1"/>
    <property type="molecule type" value="Genomic_DNA"/>
</dbReference>
<accession>A0A6J5QY15</accession>
<protein>
    <recommendedName>
        <fullName evidence="6">Gp6 domain containing protein</fullName>
    </recommendedName>
</protein>
<dbReference type="EMBL" id="LR797422">
    <property type="protein sequence ID" value="CAB4215364.1"/>
    <property type="molecule type" value="Genomic_DNA"/>
</dbReference>
<evidence type="ECO:0000313" key="2">
    <source>
        <dbReference type="EMBL" id="CAB4189333.1"/>
    </source>
</evidence>
<evidence type="ECO:0000313" key="3">
    <source>
        <dbReference type="EMBL" id="CAB4192527.1"/>
    </source>
</evidence>
<name>A0A6J5QY15_9CAUD</name>
<sequence length="214" mass="23303">MTMTIDDPYVTLAEAKASLSMSSQTYLDADLTLALLAASRGIDSATGRRFYPDTDANQVRYYTPDSERILMIDDVITLTQVALDRAGSGTFDEVWTNNTEFVLGPLNAAADGAPYEYIQVRRFGIGSRSSYRNSFPLTDRGVKVTAKFGWSAVPAEIKVATSIIASRLVKRVREAPFGVVFSGGIDSTAAVRIAKTDPDVAPIIAQFTRHRPIV</sequence>
<evidence type="ECO:0000313" key="1">
    <source>
        <dbReference type="EMBL" id="CAB4173640.1"/>
    </source>
</evidence>
<organism evidence="2">
    <name type="scientific">uncultured Caudovirales phage</name>
    <dbReference type="NCBI Taxonomy" id="2100421"/>
    <lineage>
        <taxon>Viruses</taxon>
        <taxon>Duplodnaviria</taxon>
        <taxon>Heunggongvirae</taxon>
        <taxon>Uroviricota</taxon>
        <taxon>Caudoviricetes</taxon>
        <taxon>Peduoviridae</taxon>
        <taxon>Maltschvirus</taxon>
        <taxon>Maltschvirus maltsch</taxon>
    </lineage>
</organism>
<proteinExistence type="predicted"/>
<dbReference type="EMBL" id="LR798462">
    <property type="protein sequence ID" value="CAB5238895.1"/>
    <property type="molecule type" value="Genomic_DNA"/>
</dbReference>
<gene>
    <name evidence="2" type="ORF">UFOVP1186_22</name>
    <name evidence="3" type="ORF">UFOVP1234_36</name>
    <name evidence="4" type="ORF">UFOVP1487_10</name>
    <name evidence="5" type="ORF">UFOVP1574_5</name>
    <name evidence="1" type="ORF">UFOVP959_2</name>
</gene>
<reference evidence="2" key="1">
    <citation type="submission" date="2020-05" db="EMBL/GenBank/DDBJ databases">
        <authorList>
            <person name="Chiriac C."/>
            <person name="Salcher M."/>
            <person name="Ghai R."/>
            <person name="Kavagutti S V."/>
        </authorList>
    </citation>
    <scope>NUCLEOTIDE SEQUENCE</scope>
</reference>
<dbReference type="EMBL" id="LR797137">
    <property type="protein sequence ID" value="CAB4189333.1"/>
    <property type="molecule type" value="Genomic_DNA"/>
</dbReference>
<dbReference type="EMBL" id="LR796907">
    <property type="protein sequence ID" value="CAB4173640.1"/>
    <property type="molecule type" value="Genomic_DNA"/>
</dbReference>
<evidence type="ECO:0000313" key="5">
    <source>
        <dbReference type="EMBL" id="CAB5238895.1"/>
    </source>
</evidence>
<evidence type="ECO:0008006" key="6">
    <source>
        <dbReference type="Google" id="ProtNLM"/>
    </source>
</evidence>
<evidence type="ECO:0000313" key="4">
    <source>
        <dbReference type="EMBL" id="CAB4215364.1"/>
    </source>
</evidence>